<dbReference type="Pfam" id="PF16124">
    <property type="entry name" value="RecQ_Zn_bind"/>
    <property type="match status" value="1"/>
</dbReference>
<dbReference type="GO" id="GO:0003677">
    <property type="term" value="F:DNA binding"/>
    <property type="evidence" value="ECO:0007669"/>
    <property type="project" value="UniProtKB-KW"/>
</dbReference>
<feature type="domain" description="HRDC" evidence="14">
    <location>
        <begin position="614"/>
        <end position="693"/>
    </location>
</feature>
<dbReference type="SMART" id="SM00956">
    <property type="entry name" value="RQC"/>
    <property type="match status" value="1"/>
</dbReference>
<dbReference type="SMART" id="SM00490">
    <property type="entry name" value="HELICc"/>
    <property type="match status" value="1"/>
</dbReference>
<dbReference type="GO" id="GO:0043138">
    <property type="term" value="F:3'-5' DNA helicase activity"/>
    <property type="evidence" value="ECO:0007669"/>
    <property type="project" value="UniProtKB-EC"/>
</dbReference>
<dbReference type="Proteomes" id="UP000037460">
    <property type="component" value="Unassembled WGS sequence"/>
</dbReference>
<dbReference type="GO" id="GO:0005694">
    <property type="term" value="C:chromosome"/>
    <property type="evidence" value="ECO:0007669"/>
    <property type="project" value="TreeGrafter"/>
</dbReference>
<comment type="catalytic activity">
    <reaction evidence="12">
        <text>ATP + H2O = ADP + phosphate + H(+)</text>
        <dbReference type="Rhea" id="RHEA:13065"/>
        <dbReference type="ChEBI" id="CHEBI:15377"/>
        <dbReference type="ChEBI" id="CHEBI:15378"/>
        <dbReference type="ChEBI" id="CHEBI:30616"/>
        <dbReference type="ChEBI" id="CHEBI:43474"/>
        <dbReference type="ChEBI" id="CHEBI:456216"/>
    </reaction>
</comment>
<dbReference type="PANTHER" id="PTHR13710:SF153">
    <property type="entry name" value="RECQ-LIKE DNA HELICASE BLM"/>
    <property type="match status" value="1"/>
</dbReference>
<dbReference type="Gene3D" id="3.40.50.300">
    <property type="entry name" value="P-loop containing nucleotide triphosphate hydrolases"/>
    <property type="match status" value="2"/>
</dbReference>
<dbReference type="PROSITE" id="PS51192">
    <property type="entry name" value="HELICASE_ATP_BIND_1"/>
    <property type="match status" value="1"/>
</dbReference>
<feature type="domain" description="Helicase ATP-binding" evidence="15">
    <location>
        <begin position="61"/>
        <end position="241"/>
    </location>
</feature>
<comment type="cofactor">
    <cofactor evidence="1">
        <name>Zn(2+)</name>
        <dbReference type="ChEBI" id="CHEBI:29105"/>
    </cofactor>
</comment>
<dbReference type="Pfam" id="PF00271">
    <property type="entry name" value="Helicase_C"/>
    <property type="match status" value="1"/>
</dbReference>
<comment type="catalytic activity">
    <reaction evidence="11 12">
        <text>Couples ATP hydrolysis with the unwinding of duplex DNA by translocating in the 3'-5' direction.</text>
        <dbReference type="EC" id="5.6.2.4"/>
    </reaction>
</comment>
<evidence type="ECO:0000256" key="12">
    <source>
        <dbReference type="RuleBase" id="RU364117"/>
    </source>
</evidence>
<dbReference type="Gene3D" id="1.10.150.80">
    <property type="entry name" value="HRDC domain"/>
    <property type="match status" value="1"/>
</dbReference>
<dbReference type="InterPro" id="IPR027417">
    <property type="entry name" value="P-loop_NTPase"/>
</dbReference>
<evidence type="ECO:0000259" key="14">
    <source>
        <dbReference type="PROSITE" id="PS50967"/>
    </source>
</evidence>
<dbReference type="InterPro" id="IPR036390">
    <property type="entry name" value="WH_DNA-bd_sf"/>
</dbReference>
<keyword evidence="10 12" id="KW-0539">Nucleus</keyword>
<evidence type="ECO:0000256" key="7">
    <source>
        <dbReference type="ARBA" id="ARBA00022840"/>
    </source>
</evidence>
<dbReference type="InterPro" id="IPR036388">
    <property type="entry name" value="WH-like_DNA-bd_sf"/>
</dbReference>
<dbReference type="GO" id="GO:0005524">
    <property type="term" value="F:ATP binding"/>
    <property type="evidence" value="ECO:0007669"/>
    <property type="project" value="UniProtKB-KW"/>
</dbReference>
<evidence type="ECO:0000259" key="16">
    <source>
        <dbReference type="PROSITE" id="PS51194"/>
    </source>
</evidence>
<dbReference type="InterPro" id="IPR032284">
    <property type="entry name" value="RecQ_Zn-bd"/>
</dbReference>
<evidence type="ECO:0000259" key="15">
    <source>
        <dbReference type="PROSITE" id="PS51192"/>
    </source>
</evidence>
<dbReference type="SMART" id="SM00341">
    <property type="entry name" value="HRDC"/>
    <property type="match status" value="1"/>
</dbReference>
<name>A0A0M0JR43_9EUKA</name>
<keyword evidence="8" id="KW-0238">DNA-binding</keyword>
<keyword evidence="5 12" id="KW-0378">Hydrolase</keyword>
<keyword evidence="7 12" id="KW-0067">ATP-binding</keyword>
<dbReference type="NCBIfam" id="TIGR00614">
    <property type="entry name" value="recQ_fam"/>
    <property type="match status" value="1"/>
</dbReference>
<dbReference type="AlphaFoldDB" id="A0A0M0JR43"/>
<evidence type="ECO:0000256" key="2">
    <source>
        <dbReference type="ARBA" id="ARBA00004123"/>
    </source>
</evidence>
<dbReference type="PROSITE" id="PS50967">
    <property type="entry name" value="HRDC"/>
    <property type="match status" value="1"/>
</dbReference>
<keyword evidence="4 12" id="KW-0547">Nucleotide-binding</keyword>
<dbReference type="SUPFAM" id="SSF52540">
    <property type="entry name" value="P-loop containing nucleoside triphosphate hydrolases"/>
    <property type="match status" value="1"/>
</dbReference>
<dbReference type="FunFam" id="3.40.50.300:FF:000340">
    <property type="entry name" value="Bloom syndrome, RecQ helicase"/>
    <property type="match status" value="1"/>
</dbReference>
<dbReference type="Pfam" id="PF00570">
    <property type="entry name" value="HRDC"/>
    <property type="match status" value="1"/>
</dbReference>
<accession>A0A0M0JR43</accession>
<proteinExistence type="inferred from homology"/>
<evidence type="ECO:0000256" key="11">
    <source>
        <dbReference type="ARBA" id="ARBA00034617"/>
    </source>
</evidence>
<dbReference type="SMART" id="SM00487">
    <property type="entry name" value="DEXDc"/>
    <property type="match status" value="1"/>
</dbReference>
<protein>
    <recommendedName>
        <fullName evidence="12">ATP-dependent DNA helicase</fullName>
        <ecNumber evidence="12">5.6.2.4</ecNumber>
    </recommendedName>
</protein>
<dbReference type="GO" id="GO:0006260">
    <property type="term" value="P:DNA replication"/>
    <property type="evidence" value="ECO:0007669"/>
    <property type="project" value="InterPro"/>
</dbReference>
<dbReference type="InterPro" id="IPR002121">
    <property type="entry name" value="HRDC_dom"/>
</dbReference>
<reference evidence="18" key="1">
    <citation type="journal article" date="2015" name="PLoS Genet.">
        <title>Genome Sequence and Transcriptome Analyses of Chrysochromulina tobin: Metabolic Tools for Enhanced Algal Fitness in the Prominent Order Prymnesiales (Haptophyceae).</title>
        <authorList>
            <person name="Hovde B.T."/>
            <person name="Deodato C.R."/>
            <person name="Hunsperger H.M."/>
            <person name="Ryken S.A."/>
            <person name="Yost W."/>
            <person name="Jha R.K."/>
            <person name="Patterson J."/>
            <person name="Monnat R.J. Jr."/>
            <person name="Barlow S.B."/>
            <person name="Starkenburg S.R."/>
            <person name="Cattolico R.A."/>
        </authorList>
    </citation>
    <scope>NUCLEOTIDE SEQUENCE</scope>
    <source>
        <strain evidence="18">CCMP291</strain>
    </source>
</reference>
<dbReference type="InterPro" id="IPR044876">
    <property type="entry name" value="HRDC_dom_sf"/>
</dbReference>
<feature type="compositionally biased region" description="Basic and acidic residues" evidence="13">
    <location>
        <begin position="703"/>
        <end position="719"/>
    </location>
</feature>
<evidence type="ECO:0000256" key="3">
    <source>
        <dbReference type="ARBA" id="ARBA00005446"/>
    </source>
</evidence>
<dbReference type="SUPFAM" id="SSF46785">
    <property type="entry name" value="Winged helix' DNA-binding domain"/>
    <property type="match status" value="1"/>
</dbReference>
<comment type="similarity">
    <text evidence="3 12">Belongs to the helicase family. RecQ subfamily.</text>
</comment>
<feature type="compositionally biased region" description="Low complexity" evidence="13">
    <location>
        <begin position="720"/>
        <end position="729"/>
    </location>
</feature>
<feature type="non-terminal residue" evidence="17">
    <location>
        <position position="766"/>
    </location>
</feature>
<dbReference type="FunFam" id="3.40.50.300:FF:001544">
    <property type="entry name" value="ATP-dependent DNA helicase"/>
    <property type="match status" value="1"/>
</dbReference>
<evidence type="ECO:0000256" key="1">
    <source>
        <dbReference type="ARBA" id="ARBA00001947"/>
    </source>
</evidence>
<dbReference type="GO" id="GO:0005737">
    <property type="term" value="C:cytoplasm"/>
    <property type="evidence" value="ECO:0007669"/>
    <property type="project" value="TreeGrafter"/>
</dbReference>
<dbReference type="PANTHER" id="PTHR13710">
    <property type="entry name" value="DNA HELICASE RECQ FAMILY MEMBER"/>
    <property type="match status" value="1"/>
</dbReference>
<evidence type="ECO:0000313" key="17">
    <source>
        <dbReference type="EMBL" id="KOO28728.1"/>
    </source>
</evidence>
<comment type="subcellular location">
    <subcellularLocation>
        <location evidence="2 12">Nucleus</location>
    </subcellularLocation>
</comment>
<comment type="caution">
    <text evidence="17">The sequence shown here is derived from an EMBL/GenBank/DDBJ whole genome shotgun (WGS) entry which is preliminary data.</text>
</comment>
<dbReference type="Pfam" id="PF09382">
    <property type="entry name" value="RQC"/>
    <property type="match status" value="1"/>
</dbReference>
<dbReference type="PROSITE" id="PS51194">
    <property type="entry name" value="HELICASE_CTER"/>
    <property type="match status" value="1"/>
</dbReference>
<dbReference type="SUPFAM" id="SSF47819">
    <property type="entry name" value="HRDC-like"/>
    <property type="match status" value="1"/>
</dbReference>
<dbReference type="InterPro" id="IPR011545">
    <property type="entry name" value="DEAD/DEAH_box_helicase_dom"/>
</dbReference>
<evidence type="ECO:0000256" key="5">
    <source>
        <dbReference type="ARBA" id="ARBA00022801"/>
    </source>
</evidence>
<dbReference type="GO" id="GO:0000724">
    <property type="term" value="P:double-strand break repair via homologous recombination"/>
    <property type="evidence" value="ECO:0007669"/>
    <property type="project" value="TreeGrafter"/>
</dbReference>
<dbReference type="CDD" id="cd18794">
    <property type="entry name" value="SF2_C_RecQ"/>
    <property type="match status" value="1"/>
</dbReference>
<dbReference type="GO" id="GO:0016887">
    <property type="term" value="F:ATP hydrolysis activity"/>
    <property type="evidence" value="ECO:0007669"/>
    <property type="project" value="RHEA"/>
</dbReference>
<evidence type="ECO:0000256" key="8">
    <source>
        <dbReference type="ARBA" id="ARBA00023125"/>
    </source>
</evidence>
<dbReference type="InterPro" id="IPR018982">
    <property type="entry name" value="RQC_domain"/>
</dbReference>
<evidence type="ECO:0000256" key="6">
    <source>
        <dbReference type="ARBA" id="ARBA00022806"/>
    </source>
</evidence>
<feature type="domain" description="Helicase C-terminal" evidence="16">
    <location>
        <begin position="263"/>
        <end position="415"/>
    </location>
</feature>
<dbReference type="Gene3D" id="1.10.10.10">
    <property type="entry name" value="Winged helix-like DNA-binding domain superfamily/Winged helix DNA-binding domain"/>
    <property type="match status" value="1"/>
</dbReference>
<dbReference type="InterPro" id="IPR001650">
    <property type="entry name" value="Helicase_C-like"/>
</dbReference>
<sequence length="766" mass="84044">MPHAPPAAAATLAGQQDVAAVTSAAVQQWNHDRFPWTAELDRALLRIFGYREFRSHQRGVINATMSGRDVFVIMPTGGGKSLCYQLPAIVDQGVTVVICPLVSLITDQVDALVHQGVMAEALTSSRSQDDISAIYRHLHSPSEIRAPDGLRLLYVTPEKISASSGLTNVLRKLHDHGLLKRFVVDEAHCVSQWGHDFRPDYKCLSKLKHNFPTVPLVALTATATERVRLDVSTILQLREPVTFASSFNRPNLRYYVQPKRKGCVEEIAKLIKQRYRGQTGIVYCCSRRDCEEVAAKLRENGVGSAAHYHADMPSEERTHVQRAWMNDDVAIICATVAFGMGINKPNVRFVFHHSLPKSLEGYMQETGRAGRDGERADCYLMYTYADKNKIDSMILKSDGDERVKAEGRQQLLQMISCAENGPPLEYAENEFVCRRVQMLSYFAERFDAALCKGTCDNCATRRTTESESRDVSELGRSALELLGAARCQLTLTMLVDALKGSETKAMRQKGLPELPGFKGGAQYKKVEVERVLKLMIVQGYVHELLVANENFGGINAYLQLGPNAAALRQGRTPLLAPFATREVPETSGLEIEGGEGVGADAGAGESGAALGGGGGVDELLFDELRTLRKSLAEKGQAVFTIWPDKVQKEIVNVLPFSDSQLKAIHGIGKNKAERFGPAILGLIRAFVQRHPELLPRAKANMEAAEKEEQEKREKRERAEASAARAAAAAPPGKRLKIAPEPDEEDDPDFALPPSQRPPPASMGGGA</sequence>
<dbReference type="OrthoDB" id="10261556at2759"/>
<dbReference type="GO" id="GO:0009378">
    <property type="term" value="F:four-way junction helicase activity"/>
    <property type="evidence" value="ECO:0007669"/>
    <property type="project" value="TreeGrafter"/>
</dbReference>
<feature type="region of interest" description="Disordered" evidence="13">
    <location>
        <begin position="700"/>
        <end position="766"/>
    </location>
</feature>
<organism evidence="17 18">
    <name type="scientific">Chrysochromulina tobinii</name>
    <dbReference type="NCBI Taxonomy" id="1460289"/>
    <lineage>
        <taxon>Eukaryota</taxon>
        <taxon>Haptista</taxon>
        <taxon>Haptophyta</taxon>
        <taxon>Prymnesiophyceae</taxon>
        <taxon>Prymnesiales</taxon>
        <taxon>Chrysochromulinaceae</taxon>
        <taxon>Chrysochromulina</taxon>
    </lineage>
</organism>
<dbReference type="Pfam" id="PF00270">
    <property type="entry name" value="DEAD"/>
    <property type="match status" value="1"/>
</dbReference>
<keyword evidence="6 12" id="KW-0347">Helicase</keyword>
<evidence type="ECO:0000256" key="4">
    <source>
        <dbReference type="ARBA" id="ARBA00022741"/>
    </source>
</evidence>
<evidence type="ECO:0000313" key="18">
    <source>
        <dbReference type="Proteomes" id="UP000037460"/>
    </source>
</evidence>
<keyword evidence="18" id="KW-1185">Reference proteome</keyword>
<dbReference type="GO" id="GO:0005634">
    <property type="term" value="C:nucleus"/>
    <property type="evidence" value="ECO:0007669"/>
    <property type="project" value="UniProtKB-SubCell"/>
</dbReference>
<evidence type="ECO:0000256" key="9">
    <source>
        <dbReference type="ARBA" id="ARBA00023235"/>
    </source>
</evidence>
<dbReference type="InterPro" id="IPR004589">
    <property type="entry name" value="DNA_helicase_ATP-dep_RecQ"/>
</dbReference>
<dbReference type="InterPro" id="IPR014001">
    <property type="entry name" value="Helicase_ATP-bd"/>
</dbReference>
<dbReference type="EMBL" id="JWZX01002521">
    <property type="protein sequence ID" value="KOO28728.1"/>
    <property type="molecule type" value="Genomic_DNA"/>
</dbReference>
<evidence type="ECO:0000256" key="10">
    <source>
        <dbReference type="ARBA" id="ARBA00023242"/>
    </source>
</evidence>
<keyword evidence="9" id="KW-0413">Isomerase</keyword>
<dbReference type="InterPro" id="IPR010997">
    <property type="entry name" value="HRDC-like_sf"/>
</dbReference>
<evidence type="ECO:0000256" key="13">
    <source>
        <dbReference type="SAM" id="MobiDB-lite"/>
    </source>
</evidence>
<dbReference type="EC" id="5.6.2.4" evidence="12"/>
<gene>
    <name evidence="17" type="ORF">Ctob_005586</name>
</gene>